<dbReference type="PROSITE" id="PS50067">
    <property type="entry name" value="KINESIN_MOTOR_2"/>
    <property type="match status" value="1"/>
</dbReference>
<name>A0AAP0C597_9ASPA</name>
<evidence type="ECO:0000256" key="4">
    <source>
        <dbReference type="ARBA" id="ARBA00023054"/>
    </source>
</evidence>
<evidence type="ECO:0000256" key="5">
    <source>
        <dbReference type="ARBA" id="ARBA00023175"/>
    </source>
</evidence>
<accession>A0AAP0C597</accession>
<evidence type="ECO:0000313" key="10">
    <source>
        <dbReference type="Proteomes" id="UP001418222"/>
    </source>
</evidence>
<reference evidence="9 10" key="1">
    <citation type="journal article" date="2022" name="Nat. Plants">
        <title>Genomes of leafy and leafless Platanthera orchids illuminate the evolution of mycoheterotrophy.</title>
        <authorList>
            <person name="Li M.H."/>
            <person name="Liu K.W."/>
            <person name="Li Z."/>
            <person name="Lu H.C."/>
            <person name="Ye Q.L."/>
            <person name="Zhang D."/>
            <person name="Wang J.Y."/>
            <person name="Li Y.F."/>
            <person name="Zhong Z.M."/>
            <person name="Liu X."/>
            <person name="Yu X."/>
            <person name="Liu D.K."/>
            <person name="Tu X.D."/>
            <person name="Liu B."/>
            <person name="Hao Y."/>
            <person name="Liao X.Y."/>
            <person name="Jiang Y.T."/>
            <person name="Sun W.H."/>
            <person name="Chen J."/>
            <person name="Chen Y.Q."/>
            <person name="Ai Y."/>
            <person name="Zhai J.W."/>
            <person name="Wu S.S."/>
            <person name="Zhou Z."/>
            <person name="Hsiao Y.Y."/>
            <person name="Wu W.L."/>
            <person name="Chen Y.Y."/>
            <person name="Lin Y.F."/>
            <person name="Hsu J.L."/>
            <person name="Li C.Y."/>
            <person name="Wang Z.W."/>
            <person name="Zhao X."/>
            <person name="Zhong W.Y."/>
            <person name="Ma X.K."/>
            <person name="Ma L."/>
            <person name="Huang J."/>
            <person name="Chen G.Z."/>
            <person name="Huang M.Z."/>
            <person name="Huang L."/>
            <person name="Peng D.H."/>
            <person name="Luo Y.B."/>
            <person name="Zou S.Q."/>
            <person name="Chen S.P."/>
            <person name="Lan S."/>
            <person name="Tsai W.C."/>
            <person name="Van de Peer Y."/>
            <person name="Liu Z.J."/>
        </authorList>
    </citation>
    <scope>NUCLEOTIDE SEQUENCE [LARGE SCALE GENOMIC DNA]</scope>
    <source>
        <strain evidence="9">Lor287</strain>
    </source>
</reference>
<keyword evidence="1" id="KW-0493">Microtubule</keyword>
<dbReference type="GO" id="GO:0005524">
    <property type="term" value="F:ATP binding"/>
    <property type="evidence" value="ECO:0007669"/>
    <property type="project" value="UniProtKB-UniRule"/>
</dbReference>
<sequence length="219" mass="24363">MLSLFSAIHDTIKKTYINKISKLTGSTPAQTNRSPLPLHPPRSLTPLKRKLSLETPAENCFPLPSLCDSGVQVILCMRPLKKDEYDDGSQIVQKISANSISIFDHTFTFDSVADTDIFQLVGVLLVENCLAGFNSSIFAFGQPRSGKTYTTSGPSSSLTADNSSNQERGLTSRVFEMLFSRIHEVAYNFCLILKSFDALVELTQILDINRQTKYIAFHF</sequence>
<comment type="similarity">
    <text evidence="6">Belongs to the TRAFAC class myosin-kinesin ATPase superfamily. Kinesin family. KIN-12 subfamily.</text>
</comment>
<dbReference type="PANTHER" id="PTHR37739:SF16">
    <property type="entry name" value="KINESIN-LIKE PROTEIN"/>
    <property type="match status" value="1"/>
</dbReference>
<dbReference type="PANTHER" id="PTHR37739">
    <property type="entry name" value="KINESIN-LIKE PROTEIN KIN-12D"/>
    <property type="match status" value="1"/>
</dbReference>
<evidence type="ECO:0000259" key="8">
    <source>
        <dbReference type="PROSITE" id="PS50067"/>
    </source>
</evidence>
<evidence type="ECO:0000256" key="3">
    <source>
        <dbReference type="ARBA" id="ARBA00022840"/>
    </source>
</evidence>
<keyword evidence="5 7" id="KW-0505">Motor protein</keyword>
<dbReference type="SMART" id="SM00129">
    <property type="entry name" value="KISc"/>
    <property type="match status" value="1"/>
</dbReference>
<dbReference type="Proteomes" id="UP001418222">
    <property type="component" value="Unassembled WGS sequence"/>
</dbReference>
<evidence type="ECO:0000256" key="7">
    <source>
        <dbReference type="PROSITE-ProRule" id="PRU00283"/>
    </source>
</evidence>
<dbReference type="InterPro" id="IPR027417">
    <property type="entry name" value="P-loop_NTPase"/>
</dbReference>
<dbReference type="SUPFAM" id="SSF52540">
    <property type="entry name" value="P-loop containing nucleoside triphosphate hydrolases"/>
    <property type="match status" value="1"/>
</dbReference>
<gene>
    <name evidence="9" type="primary">KIN12B</name>
    <name evidence="9" type="ORF">KSP39_PZI001004</name>
</gene>
<protein>
    <submittedName>
        <fullName evidence="9">Kinesin-like protein KIN12B</fullName>
    </submittedName>
</protein>
<dbReference type="GO" id="GO:0008017">
    <property type="term" value="F:microtubule binding"/>
    <property type="evidence" value="ECO:0007669"/>
    <property type="project" value="InterPro"/>
</dbReference>
<keyword evidence="3 7" id="KW-0067">ATP-binding</keyword>
<dbReference type="GO" id="GO:0005874">
    <property type="term" value="C:microtubule"/>
    <property type="evidence" value="ECO:0007669"/>
    <property type="project" value="UniProtKB-KW"/>
</dbReference>
<evidence type="ECO:0000313" key="9">
    <source>
        <dbReference type="EMBL" id="KAK8957640.1"/>
    </source>
</evidence>
<evidence type="ECO:0000256" key="2">
    <source>
        <dbReference type="ARBA" id="ARBA00022741"/>
    </source>
</evidence>
<dbReference type="AlphaFoldDB" id="A0AAP0C597"/>
<feature type="domain" description="Kinesin motor" evidence="8">
    <location>
        <begin position="70"/>
        <end position="219"/>
    </location>
</feature>
<dbReference type="Pfam" id="PF00225">
    <property type="entry name" value="Kinesin"/>
    <property type="match status" value="1"/>
</dbReference>
<evidence type="ECO:0000256" key="6">
    <source>
        <dbReference type="ARBA" id="ARBA00034488"/>
    </source>
</evidence>
<keyword evidence="4" id="KW-0175">Coiled coil</keyword>
<evidence type="ECO:0000256" key="1">
    <source>
        <dbReference type="ARBA" id="ARBA00022701"/>
    </source>
</evidence>
<dbReference type="EMBL" id="JBBWWQ010000001">
    <property type="protein sequence ID" value="KAK8957640.1"/>
    <property type="molecule type" value="Genomic_DNA"/>
</dbReference>
<dbReference type="InterPro" id="IPR036961">
    <property type="entry name" value="Kinesin_motor_dom_sf"/>
</dbReference>
<organism evidence="9 10">
    <name type="scientific">Platanthera zijinensis</name>
    <dbReference type="NCBI Taxonomy" id="2320716"/>
    <lineage>
        <taxon>Eukaryota</taxon>
        <taxon>Viridiplantae</taxon>
        <taxon>Streptophyta</taxon>
        <taxon>Embryophyta</taxon>
        <taxon>Tracheophyta</taxon>
        <taxon>Spermatophyta</taxon>
        <taxon>Magnoliopsida</taxon>
        <taxon>Liliopsida</taxon>
        <taxon>Asparagales</taxon>
        <taxon>Orchidaceae</taxon>
        <taxon>Orchidoideae</taxon>
        <taxon>Orchideae</taxon>
        <taxon>Orchidinae</taxon>
        <taxon>Platanthera</taxon>
    </lineage>
</organism>
<proteinExistence type="inferred from homology"/>
<dbReference type="InterPro" id="IPR044986">
    <property type="entry name" value="KIF15/KIN-12"/>
</dbReference>
<dbReference type="Gene3D" id="3.40.850.10">
    <property type="entry name" value="Kinesin motor domain"/>
    <property type="match status" value="1"/>
</dbReference>
<keyword evidence="2 7" id="KW-0547">Nucleotide-binding</keyword>
<dbReference type="GO" id="GO:0007018">
    <property type="term" value="P:microtubule-based movement"/>
    <property type="evidence" value="ECO:0007669"/>
    <property type="project" value="InterPro"/>
</dbReference>
<dbReference type="InterPro" id="IPR001752">
    <property type="entry name" value="Kinesin_motor_dom"/>
</dbReference>
<comment type="caution">
    <text evidence="9">The sequence shown here is derived from an EMBL/GenBank/DDBJ whole genome shotgun (WGS) entry which is preliminary data.</text>
</comment>
<dbReference type="GO" id="GO:0003777">
    <property type="term" value="F:microtubule motor activity"/>
    <property type="evidence" value="ECO:0007669"/>
    <property type="project" value="InterPro"/>
</dbReference>
<keyword evidence="10" id="KW-1185">Reference proteome</keyword>
<feature type="binding site" evidence="7">
    <location>
        <begin position="141"/>
        <end position="148"/>
    </location>
    <ligand>
        <name>ATP</name>
        <dbReference type="ChEBI" id="CHEBI:30616"/>
    </ligand>
</feature>